<dbReference type="CDD" id="cd04077">
    <property type="entry name" value="Peptidases_S8_PCSK9_ProteinaseK_like"/>
    <property type="match status" value="1"/>
</dbReference>
<keyword evidence="2 5" id="KW-0645">Protease</keyword>
<dbReference type="CDD" id="cd00055">
    <property type="entry name" value="EGF_Lam"/>
    <property type="match status" value="1"/>
</dbReference>
<evidence type="ECO:0000256" key="4">
    <source>
        <dbReference type="ARBA" id="ARBA00022825"/>
    </source>
</evidence>
<reference evidence="9 10" key="1">
    <citation type="journal article" date="2024" name="Nat. Commun.">
        <title>Phylogenomics reveals the evolutionary origins of lichenization in chlorophyte algae.</title>
        <authorList>
            <person name="Puginier C."/>
            <person name="Libourel C."/>
            <person name="Otte J."/>
            <person name="Skaloud P."/>
            <person name="Haon M."/>
            <person name="Grisel S."/>
            <person name="Petersen M."/>
            <person name="Berrin J.G."/>
            <person name="Delaux P.M."/>
            <person name="Dal Grande F."/>
            <person name="Keller J."/>
        </authorList>
    </citation>
    <scope>NUCLEOTIDE SEQUENCE [LARGE SCALE GENOMIC DNA]</scope>
    <source>
        <strain evidence="9 10">SAG 216-7</strain>
    </source>
</reference>
<name>A0ABR2YAX8_9CHLO</name>
<dbReference type="InterPro" id="IPR023828">
    <property type="entry name" value="Peptidase_S8_Ser-AS"/>
</dbReference>
<evidence type="ECO:0000256" key="1">
    <source>
        <dbReference type="ARBA" id="ARBA00011073"/>
    </source>
</evidence>
<dbReference type="PROSITE" id="PS00136">
    <property type="entry name" value="SUBTILASE_ASP"/>
    <property type="match status" value="1"/>
</dbReference>
<keyword evidence="3 5" id="KW-0378">Hydrolase</keyword>
<keyword evidence="7" id="KW-0472">Membrane</keyword>
<dbReference type="PRINTS" id="PR00723">
    <property type="entry name" value="SUBTILISIN"/>
</dbReference>
<feature type="active site" description="Charge relay system" evidence="5">
    <location>
        <position position="22"/>
    </location>
</feature>
<keyword evidence="7" id="KW-0812">Transmembrane</keyword>
<dbReference type="InterPro" id="IPR034193">
    <property type="entry name" value="PCSK9_ProteinaseK-like"/>
</dbReference>
<evidence type="ECO:0000259" key="8">
    <source>
        <dbReference type="PROSITE" id="PS01248"/>
    </source>
</evidence>
<accession>A0ABR2YAX8</accession>
<evidence type="ECO:0000256" key="7">
    <source>
        <dbReference type="SAM" id="Phobius"/>
    </source>
</evidence>
<feature type="active site" description="Charge relay system" evidence="5">
    <location>
        <position position="212"/>
    </location>
</feature>
<keyword evidence="10" id="KW-1185">Reference proteome</keyword>
<evidence type="ECO:0000313" key="9">
    <source>
        <dbReference type="EMBL" id="KAK9901231.1"/>
    </source>
</evidence>
<dbReference type="EMBL" id="JALJOT010000018">
    <property type="protein sequence ID" value="KAK9901231.1"/>
    <property type="molecule type" value="Genomic_DNA"/>
</dbReference>
<evidence type="ECO:0000256" key="3">
    <source>
        <dbReference type="ARBA" id="ARBA00022801"/>
    </source>
</evidence>
<dbReference type="PROSITE" id="PS00138">
    <property type="entry name" value="SUBTILASE_SER"/>
    <property type="match status" value="1"/>
</dbReference>
<dbReference type="SUPFAM" id="SSF52743">
    <property type="entry name" value="Subtilisin-like"/>
    <property type="match status" value="1"/>
</dbReference>
<dbReference type="InterPro" id="IPR036852">
    <property type="entry name" value="Peptidase_S8/S53_dom_sf"/>
</dbReference>
<feature type="active site" description="Charge relay system" evidence="5">
    <location>
        <position position="60"/>
    </location>
</feature>
<protein>
    <recommendedName>
        <fullName evidence="8">Laminin EGF-like domain-containing protein</fullName>
    </recommendedName>
</protein>
<dbReference type="InterPro" id="IPR022398">
    <property type="entry name" value="Peptidase_S8_His-AS"/>
</dbReference>
<proteinExistence type="inferred from homology"/>
<organism evidence="9 10">
    <name type="scientific">Coccomyxa subellipsoidea</name>
    <dbReference type="NCBI Taxonomy" id="248742"/>
    <lineage>
        <taxon>Eukaryota</taxon>
        <taxon>Viridiplantae</taxon>
        <taxon>Chlorophyta</taxon>
        <taxon>core chlorophytes</taxon>
        <taxon>Trebouxiophyceae</taxon>
        <taxon>Trebouxiophyceae incertae sedis</taxon>
        <taxon>Coccomyxaceae</taxon>
        <taxon>Coccomyxa</taxon>
    </lineage>
</organism>
<comment type="similarity">
    <text evidence="1 5 6">Belongs to the peptidase S8 family.</text>
</comment>
<dbReference type="InterPro" id="IPR050131">
    <property type="entry name" value="Peptidase_S8_subtilisin-like"/>
</dbReference>
<feature type="domain" description="Laminin EGF-like" evidence="8">
    <location>
        <begin position="724"/>
        <end position="749"/>
    </location>
</feature>
<dbReference type="InterPro" id="IPR002049">
    <property type="entry name" value="LE_dom"/>
</dbReference>
<keyword evidence="7" id="KW-1133">Transmembrane helix</keyword>
<dbReference type="InterPro" id="IPR000209">
    <property type="entry name" value="Peptidase_S8/S53_dom"/>
</dbReference>
<dbReference type="InterPro" id="IPR015500">
    <property type="entry name" value="Peptidase_S8_subtilisin-rel"/>
</dbReference>
<evidence type="ECO:0000256" key="2">
    <source>
        <dbReference type="ARBA" id="ARBA00022670"/>
    </source>
</evidence>
<dbReference type="Pfam" id="PF00082">
    <property type="entry name" value="Peptidase_S8"/>
    <property type="match status" value="1"/>
</dbReference>
<feature type="transmembrane region" description="Helical" evidence="7">
    <location>
        <begin position="769"/>
        <end position="793"/>
    </location>
</feature>
<dbReference type="PROSITE" id="PS51892">
    <property type="entry name" value="SUBTILASE"/>
    <property type="match status" value="1"/>
</dbReference>
<dbReference type="Proteomes" id="UP001491310">
    <property type="component" value="Unassembled WGS sequence"/>
</dbReference>
<dbReference type="PANTHER" id="PTHR43806">
    <property type="entry name" value="PEPTIDASE S8"/>
    <property type="match status" value="1"/>
</dbReference>
<keyword evidence="4 5" id="KW-0720">Serine protease</keyword>
<evidence type="ECO:0000313" key="10">
    <source>
        <dbReference type="Proteomes" id="UP001491310"/>
    </source>
</evidence>
<dbReference type="InterPro" id="IPR023827">
    <property type="entry name" value="Peptidase_S8_Asp-AS"/>
</dbReference>
<sequence length="811" mass="82372">MTRDYRYGFDGDGSGVHIYVVDTGINAVHEEFLTADGTASRIMTGFSIDGATPQSDCNGHGTHISGTAAGRYFGVAKNAFIHPLRVIGCDGSGSMLDVITALEWVHAHAQPPAVVLMSLGGPAAQVFDDACQSLVDVGISVVVAAGNDGADACTVSPARQPSVIAVGATGADDTMTYFSNGGSCVDLLAPGLSILSAGLGSSTATAVMSGTSMAAPHVVGAAAIYLQQNPTASPWLVGAAMQSKASWDRVTEDTLKANTPNALLNSLLPPPLEVSWIGNGSSFLVLTDDNQDGTFAANSLKFTSANWDQPQGLVAAVARDNAPGNSTFAITFYVVAPNDPDINGNTHVFHVIDDRTLPGENADFPLLISSVPYTGVGTTVGFSQDYHPTACSGTAETSLQSAPDVVYAFKPATNCAVSVSLCGSAFDTRLALYSRSDDWSDLTEVACNDDYCQDRSYLEAVMSAGSIYYLVISGFQAAAGQYQLDVRALDSYSVAGLQLRGSYAEAPAAAAAAAIANASLTGAATSIDLQGSPCQGMIDAAGFCCFGVVDAFGVCNGWDASGQIALSLLAAPPSAASAAAVASYLGIDPGRLHASSSASMTVATVGMASGTNSNSNQQRRRLSAAGSTTAHFLVDAATPSSRVITSTTLTVGQVEYLLGAAAAAAGSSAKLAVLGVAPVPICGNGACCPLDCPVFFVPCPAPPGSLSPCGGAPRGVCASASGACACGRGYAGADCGSCSAGFYRQGTRCHAKPDGTVESAASVWLAGHLAMVVLIAAAAAILVAAIASVVWYCQRQRKRQAVNLKQQLIQG</sequence>
<dbReference type="PROSITE" id="PS00137">
    <property type="entry name" value="SUBTILASE_HIS"/>
    <property type="match status" value="1"/>
</dbReference>
<evidence type="ECO:0000256" key="6">
    <source>
        <dbReference type="RuleBase" id="RU003355"/>
    </source>
</evidence>
<dbReference type="PANTHER" id="PTHR43806:SF11">
    <property type="entry name" value="CEREVISIN-RELATED"/>
    <property type="match status" value="1"/>
</dbReference>
<dbReference type="Gene3D" id="3.40.50.200">
    <property type="entry name" value="Peptidase S8/S53 domain"/>
    <property type="match status" value="1"/>
</dbReference>
<dbReference type="Gene3D" id="2.60.120.380">
    <property type="match status" value="1"/>
</dbReference>
<gene>
    <name evidence="9" type="ORF">WJX75_001560</name>
</gene>
<comment type="caution">
    <text evidence="9">The sequence shown here is derived from an EMBL/GenBank/DDBJ whole genome shotgun (WGS) entry which is preliminary data.</text>
</comment>
<evidence type="ECO:0000256" key="5">
    <source>
        <dbReference type="PROSITE-ProRule" id="PRU01240"/>
    </source>
</evidence>
<dbReference type="PROSITE" id="PS01248">
    <property type="entry name" value="EGF_LAM_1"/>
    <property type="match status" value="1"/>
</dbReference>